<reference evidence="2 3" key="1">
    <citation type="journal article" date="2015" name="Nature">
        <title>rRNA introns, odd ribosomes, and small enigmatic genomes across a large radiation of phyla.</title>
        <authorList>
            <person name="Brown C.T."/>
            <person name="Hug L.A."/>
            <person name="Thomas B.C."/>
            <person name="Sharon I."/>
            <person name="Castelle C.J."/>
            <person name="Singh A."/>
            <person name="Wilkins M.J."/>
            <person name="Williams K.H."/>
            <person name="Banfield J.F."/>
        </authorList>
    </citation>
    <scope>NUCLEOTIDE SEQUENCE [LARGE SCALE GENOMIC DNA]</scope>
</reference>
<keyword evidence="1" id="KW-0812">Transmembrane</keyword>
<evidence type="ECO:0000256" key="1">
    <source>
        <dbReference type="SAM" id="Phobius"/>
    </source>
</evidence>
<gene>
    <name evidence="2" type="ORF">UY81_C0043G0007</name>
</gene>
<feature type="transmembrane region" description="Helical" evidence="1">
    <location>
        <begin position="7"/>
        <end position="27"/>
    </location>
</feature>
<organism evidence="2 3">
    <name type="scientific">Candidatus Giovannonibacteria bacterium GW2011_GWA2_53_7</name>
    <dbReference type="NCBI Taxonomy" id="1618650"/>
    <lineage>
        <taxon>Bacteria</taxon>
        <taxon>Candidatus Giovannoniibacteriota</taxon>
    </lineage>
</organism>
<keyword evidence="1" id="KW-0472">Membrane</keyword>
<dbReference type="EMBL" id="LCRM01000043">
    <property type="protein sequence ID" value="KKW35365.1"/>
    <property type="molecule type" value="Genomic_DNA"/>
</dbReference>
<name>A0A0G1XWR1_9BACT</name>
<evidence type="ECO:0000313" key="2">
    <source>
        <dbReference type="EMBL" id="KKW35365.1"/>
    </source>
</evidence>
<dbReference type="Proteomes" id="UP000034290">
    <property type="component" value="Unassembled WGS sequence"/>
</dbReference>
<accession>A0A0G1XWR1</accession>
<evidence type="ECO:0000313" key="3">
    <source>
        <dbReference type="Proteomes" id="UP000034290"/>
    </source>
</evidence>
<protein>
    <submittedName>
        <fullName evidence="2">Uncharacterized protein</fullName>
    </submittedName>
</protein>
<comment type="caution">
    <text evidence="2">The sequence shown here is derived from an EMBL/GenBank/DDBJ whole genome shotgun (WGS) entry which is preliminary data.</text>
</comment>
<keyword evidence="1" id="KW-1133">Transmembrane helix</keyword>
<dbReference type="AlphaFoldDB" id="A0A0G1XWR1"/>
<sequence length="116" mass="13234">MLEKIVGVCEMAAFAVIYLVACVAVQYDPWDYSPPRNVAKLAELVRTNCREPRSADYYPCLAVYPDGSEIGLIFSDSPLLRGVIYLDKTDKKGRREWRGFGAFLREVVTVKELQRR</sequence>
<proteinExistence type="predicted"/>